<proteinExistence type="predicted"/>
<name>A0A7Z9DZU0_9CYAN</name>
<evidence type="ECO:0000313" key="2">
    <source>
        <dbReference type="Proteomes" id="UP000184550"/>
    </source>
</evidence>
<organism evidence="1 2">
    <name type="scientific">Planktothrix serta PCC 8927</name>
    <dbReference type="NCBI Taxonomy" id="671068"/>
    <lineage>
        <taxon>Bacteria</taxon>
        <taxon>Bacillati</taxon>
        <taxon>Cyanobacteriota</taxon>
        <taxon>Cyanophyceae</taxon>
        <taxon>Oscillatoriophycideae</taxon>
        <taxon>Oscillatoriales</taxon>
        <taxon>Microcoleaceae</taxon>
        <taxon>Planktothrix</taxon>
    </lineage>
</organism>
<dbReference type="OrthoDB" id="9844662at2"/>
<keyword evidence="2" id="KW-1185">Reference proteome</keyword>
<reference evidence="1" key="1">
    <citation type="submission" date="2019-10" db="EMBL/GenBank/DDBJ databases">
        <authorList>
            <consortium name="Genoscope - CEA"/>
            <person name="William W."/>
        </authorList>
    </citation>
    <scope>NUCLEOTIDE SEQUENCE [LARGE SCALE GENOMIC DNA]</scope>
    <source>
        <strain evidence="1">BBR_PRJEB10992</strain>
    </source>
</reference>
<evidence type="ECO:0000313" key="1">
    <source>
        <dbReference type="EMBL" id="VXD18171.1"/>
    </source>
</evidence>
<protein>
    <submittedName>
        <fullName evidence="1">Uncharacterized protein</fullName>
    </submittedName>
</protein>
<dbReference type="RefSeq" id="WP_083621771.1">
    <property type="nucleotide sequence ID" value="NZ_LR734869.1"/>
</dbReference>
<dbReference type="AlphaFoldDB" id="A0A7Z9DZU0"/>
<dbReference type="EMBL" id="CZCU02000136">
    <property type="protein sequence ID" value="VXD18171.1"/>
    <property type="molecule type" value="Genomic_DNA"/>
</dbReference>
<accession>A0A7Z9DZU0</accession>
<sequence length="191" mass="21866">MFITFTTNVIELQEFLTKKELIYSLSQCDLGSILLNEEDDYEQKFYAAIVRPQTSGLHYFGIGICSEGHGLKPNLLINPELDIIMFGYNQEVVGVNVKNREISFRIPLNSLFYYFLPLKNQGLVLIVQEVDVTAITESGKELWRYGKDIITQTTIEGEKLYLNFMDESPTCLNILNGELVRDGKRKVIINN</sequence>
<gene>
    <name evidence="1" type="ORF">PL8927_600295</name>
</gene>
<dbReference type="Proteomes" id="UP000184550">
    <property type="component" value="Unassembled WGS sequence"/>
</dbReference>
<comment type="caution">
    <text evidence="1">The sequence shown here is derived from an EMBL/GenBank/DDBJ whole genome shotgun (WGS) entry which is preliminary data.</text>
</comment>